<dbReference type="InterPro" id="IPR047187">
    <property type="entry name" value="SF1_C_Upf1"/>
</dbReference>
<accession>A0AAW2DV49</accession>
<dbReference type="InterPro" id="IPR039904">
    <property type="entry name" value="TRANK1"/>
</dbReference>
<organism evidence="2 3">
    <name type="scientific">Lithocarpus litseifolius</name>
    <dbReference type="NCBI Taxonomy" id="425828"/>
    <lineage>
        <taxon>Eukaryota</taxon>
        <taxon>Viridiplantae</taxon>
        <taxon>Streptophyta</taxon>
        <taxon>Embryophyta</taxon>
        <taxon>Tracheophyta</taxon>
        <taxon>Spermatophyta</taxon>
        <taxon>Magnoliopsida</taxon>
        <taxon>eudicotyledons</taxon>
        <taxon>Gunneridae</taxon>
        <taxon>Pentapetalae</taxon>
        <taxon>rosids</taxon>
        <taxon>fabids</taxon>
        <taxon>Fagales</taxon>
        <taxon>Fagaceae</taxon>
        <taxon>Lithocarpus</taxon>
    </lineage>
</organism>
<reference evidence="2 3" key="1">
    <citation type="submission" date="2024-01" db="EMBL/GenBank/DDBJ databases">
        <title>A telomere-to-telomere, gap-free genome of sweet tea (Lithocarpus litseifolius).</title>
        <authorList>
            <person name="Zhou J."/>
        </authorList>
    </citation>
    <scope>NUCLEOTIDE SEQUENCE [LARGE SCALE GENOMIC DNA]</scope>
    <source>
        <strain evidence="2">Zhou-2022a</strain>
        <tissue evidence="2">Leaf</tissue>
    </source>
</reference>
<dbReference type="EMBL" id="JAZDWU010000001">
    <property type="protein sequence ID" value="KAL0013697.1"/>
    <property type="molecule type" value="Genomic_DNA"/>
</dbReference>
<dbReference type="SUPFAM" id="SSF52540">
    <property type="entry name" value="P-loop containing nucleoside triphosphate hydrolases"/>
    <property type="match status" value="1"/>
</dbReference>
<sequence>MVEVAVIIKVVNNLYKEWNGSKQKLIIGVISPYTAQVIAVQEKIGKKYENLDGFAVKVKSIEGFQGGEADIIILSTVRCNSDGSISFASNYGRINVALTRAR</sequence>
<proteinExistence type="predicted"/>
<dbReference type="Pfam" id="PF13087">
    <property type="entry name" value="AAA_12"/>
    <property type="match status" value="1"/>
</dbReference>
<dbReference type="InterPro" id="IPR041679">
    <property type="entry name" value="DNA2/NAM7-like_C"/>
</dbReference>
<dbReference type="PANTHER" id="PTHR21529">
    <property type="entry name" value="MAMMARY TURMOR VIRUS RECEPTOR HOMOLOG 1, 2 MTVR1, 2"/>
    <property type="match status" value="1"/>
</dbReference>
<comment type="caution">
    <text evidence="2">The sequence shown here is derived from an EMBL/GenBank/DDBJ whole genome shotgun (WGS) entry which is preliminary data.</text>
</comment>
<dbReference type="AlphaFoldDB" id="A0AAW2DV49"/>
<feature type="domain" description="DNA2/NAM7 helicase-like C-terminal" evidence="1">
    <location>
        <begin position="2"/>
        <end position="102"/>
    </location>
</feature>
<dbReference type="InterPro" id="IPR027417">
    <property type="entry name" value="P-loop_NTPase"/>
</dbReference>
<dbReference type="CDD" id="cd18808">
    <property type="entry name" value="SF1_C_Upf1"/>
    <property type="match status" value="1"/>
</dbReference>
<dbReference type="Gene3D" id="3.40.50.300">
    <property type="entry name" value="P-loop containing nucleotide triphosphate hydrolases"/>
    <property type="match status" value="1"/>
</dbReference>
<name>A0AAW2DV49_9ROSI</name>
<evidence type="ECO:0000313" key="2">
    <source>
        <dbReference type="EMBL" id="KAL0013697.1"/>
    </source>
</evidence>
<gene>
    <name evidence="2" type="ORF">SO802_000766</name>
</gene>
<evidence type="ECO:0000313" key="3">
    <source>
        <dbReference type="Proteomes" id="UP001459277"/>
    </source>
</evidence>
<dbReference type="Proteomes" id="UP001459277">
    <property type="component" value="Unassembled WGS sequence"/>
</dbReference>
<protein>
    <recommendedName>
        <fullName evidence="1">DNA2/NAM7 helicase-like C-terminal domain-containing protein</fullName>
    </recommendedName>
</protein>
<keyword evidence="3" id="KW-1185">Reference proteome</keyword>
<evidence type="ECO:0000259" key="1">
    <source>
        <dbReference type="Pfam" id="PF13087"/>
    </source>
</evidence>
<dbReference type="PANTHER" id="PTHR21529:SF4">
    <property type="entry name" value="TPR AND ANKYRIN REPEAT-CONTAINING PROTEIN 1"/>
    <property type="match status" value="1"/>
</dbReference>